<comment type="similarity">
    <text evidence="1">Belongs to the histidine acid phosphatase family.</text>
</comment>
<dbReference type="InterPro" id="IPR050645">
    <property type="entry name" value="Histidine_acid_phosphatase"/>
</dbReference>
<keyword evidence="3" id="KW-0472">Membrane</keyword>
<dbReference type="EMBL" id="NKHZ01000039">
    <property type="protein sequence ID" value="PNS18917.1"/>
    <property type="molecule type" value="Genomic_DNA"/>
</dbReference>
<feature type="compositionally biased region" description="Basic and acidic residues" evidence="2">
    <location>
        <begin position="609"/>
        <end position="635"/>
    </location>
</feature>
<accession>A0A2K1QV32</accession>
<keyword evidence="3" id="KW-1133">Transmembrane helix</keyword>
<keyword evidence="3" id="KW-0812">Transmembrane</keyword>
<evidence type="ECO:0000256" key="1">
    <source>
        <dbReference type="ARBA" id="ARBA00005375"/>
    </source>
</evidence>
<evidence type="ECO:0000256" key="4">
    <source>
        <dbReference type="SAM" id="SignalP"/>
    </source>
</evidence>
<dbReference type="PANTHER" id="PTHR11567:SF127">
    <property type="entry name" value="HISTIDINE ACID PHOSPHATASE"/>
    <property type="match status" value="1"/>
</dbReference>
<dbReference type="AlphaFoldDB" id="A0A2K1QV32"/>
<dbReference type="Gene3D" id="3.40.50.1240">
    <property type="entry name" value="Phosphoglycerate mutase-like"/>
    <property type="match status" value="1"/>
</dbReference>
<name>A0A2K1QV32_9PEZI</name>
<feature type="compositionally biased region" description="Basic and acidic residues" evidence="2">
    <location>
        <begin position="643"/>
        <end position="654"/>
    </location>
</feature>
<dbReference type="GO" id="GO:0016791">
    <property type="term" value="F:phosphatase activity"/>
    <property type="evidence" value="ECO:0007669"/>
    <property type="project" value="TreeGrafter"/>
</dbReference>
<evidence type="ECO:0000313" key="6">
    <source>
        <dbReference type="Proteomes" id="UP000243797"/>
    </source>
</evidence>
<gene>
    <name evidence="5" type="ORF">CAC42_5456</name>
</gene>
<keyword evidence="4" id="KW-0732">Signal</keyword>
<feature type="chain" id="PRO_5014464109" evidence="4">
    <location>
        <begin position="22"/>
        <end position="654"/>
    </location>
</feature>
<protein>
    <submittedName>
        <fullName evidence="5">Lysosomal acid phosphatase</fullName>
    </submittedName>
</protein>
<sequence length="654" mass="70255">MAHIHLASAVLASLLAVPALAQDGNFTVWSSILYLRAGERTPAALSNLAPTLTSLGAQQMYAAGQYFRSQYLQDGSANRMQELESESPRTDQVYALTVDTQFTSASLQAFMLGMWPPTGNSSADTEGIPNQLVNGTIVENPVGGVNLPRISTAGVQDIDSLYVGGDIACTGFGRYASNALTTDLRTSLIEESQPTYDSIQSLLDPVFNRNVQSFEFAKSIYDYINYLNNYNRTASEFLSTQSDIIDRLRLYADTQQSIFYANLTASSPYNRSPQYATRGSISTIAGSTLAARVVSHFYAQQYAPASSSRLSVLVGDYAPLLSFLSLANLTSRLPGLALPASALAFELVSPASAAQNLTATGLPPAEQLSIRLRFRNGTGVHGTASFPGSGGEATAWSIFNRSSEDVNIPYNDFLVSMSEIATQGPGDWCYQCGATTVFCAAWNTTNTFDGVTGTRTVTRQRGALSNEVAGVIGAFVALAVAGLIAALLFFVVGFRVGRTEPIWVSRKRRSELGGFKGSQKLASDRDLSAGTGSKGAGGVGAVVEKTGEQRDGEGHARMGSWELKDQGAKVGDMKPWAEQRHGRVDSEGTLADRDMGHMGLDGARLGWGSRDDGDHVHINRQTGIDDRVEESRRMSVDSGNVDPFRDPVREEERV</sequence>
<dbReference type="InterPro" id="IPR029033">
    <property type="entry name" value="His_PPase_superfam"/>
</dbReference>
<comment type="caution">
    <text evidence="5">The sequence shown here is derived from an EMBL/GenBank/DDBJ whole genome shotgun (WGS) entry which is preliminary data.</text>
</comment>
<dbReference type="OrthoDB" id="258392at2759"/>
<organism evidence="5 6">
    <name type="scientific">Sphaceloma murrayae</name>
    <dbReference type="NCBI Taxonomy" id="2082308"/>
    <lineage>
        <taxon>Eukaryota</taxon>
        <taxon>Fungi</taxon>
        <taxon>Dikarya</taxon>
        <taxon>Ascomycota</taxon>
        <taxon>Pezizomycotina</taxon>
        <taxon>Dothideomycetes</taxon>
        <taxon>Dothideomycetidae</taxon>
        <taxon>Myriangiales</taxon>
        <taxon>Elsinoaceae</taxon>
        <taxon>Sphaceloma</taxon>
    </lineage>
</organism>
<evidence type="ECO:0000256" key="3">
    <source>
        <dbReference type="SAM" id="Phobius"/>
    </source>
</evidence>
<reference evidence="5 6" key="1">
    <citation type="submission" date="2017-06" db="EMBL/GenBank/DDBJ databases">
        <title>Draft genome sequence of a variant of Elsinoe murrayae.</title>
        <authorList>
            <person name="Cheng Q."/>
        </authorList>
    </citation>
    <scope>NUCLEOTIDE SEQUENCE [LARGE SCALE GENOMIC DNA]</scope>
    <source>
        <strain evidence="5 6">CQ-2017a</strain>
    </source>
</reference>
<evidence type="ECO:0000256" key="2">
    <source>
        <dbReference type="SAM" id="MobiDB-lite"/>
    </source>
</evidence>
<feature type="region of interest" description="Disordered" evidence="2">
    <location>
        <begin position="523"/>
        <end position="567"/>
    </location>
</feature>
<proteinExistence type="inferred from homology"/>
<feature type="region of interest" description="Disordered" evidence="2">
    <location>
        <begin position="606"/>
        <end position="654"/>
    </location>
</feature>
<dbReference type="STRING" id="2082308.A0A2K1QV32"/>
<dbReference type="PANTHER" id="PTHR11567">
    <property type="entry name" value="ACID PHOSPHATASE-RELATED"/>
    <property type="match status" value="1"/>
</dbReference>
<feature type="compositionally biased region" description="Basic and acidic residues" evidence="2">
    <location>
        <begin position="545"/>
        <end position="567"/>
    </location>
</feature>
<dbReference type="Pfam" id="PF00328">
    <property type="entry name" value="His_Phos_2"/>
    <property type="match status" value="1"/>
</dbReference>
<dbReference type="Proteomes" id="UP000243797">
    <property type="component" value="Unassembled WGS sequence"/>
</dbReference>
<dbReference type="SUPFAM" id="SSF53254">
    <property type="entry name" value="Phosphoglycerate mutase-like"/>
    <property type="match status" value="1"/>
</dbReference>
<evidence type="ECO:0000313" key="5">
    <source>
        <dbReference type="EMBL" id="PNS18917.1"/>
    </source>
</evidence>
<dbReference type="InParanoid" id="A0A2K1QV32"/>
<feature type="transmembrane region" description="Helical" evidence="3">
    <location>
        <begin position="468"/>
        <end position="492"/>
    </location>
</feature>
<dbReference type="InterPro" id="IPR000560">
    <property type="entry name" value="His_Pase_clade-2"/>
</dbReference>
<keyword evidence="6" id="KW-1185">Reference proteome</keyword>
<feature type="signal peptide" evidence="4">
    <location>
        <begin position="1"/>
        <end position="21"/>
    </location>
</feature>